<keyword evidence="3" id="KW-1185">Reference proteome</keyword>
<accession>A0ABT2ZVL4</accession>
<comment type="caution">
    <text evidence="2">The sequence shown here is derived from an EMBL/GenBank/DDBJ whole genome shotgun (WGS) entry which is preliminary data.</text>
</comment>
<name>A0ABT2ZVL4_9RHOB</name>
<proteinExistence type="predicted"/>
<gene>
    <name evidence="2" type="ORF">OE699_02885</name>
</gene>
<feature type="transmembrane region" description="Helical" evidence="1">
    <location>
        <begin position="12"/>
        <end position="31"/>
    </location>
</feature>
<sequence length="92" mass="10777">MSTKGTLIRAYMAGAILALAVLCIVLAGFTCRRSIAAHRMKPRRSCQKTRREFRRRHHVGYRLRQTVTRVLNAKGDRVKIEMRGKYLQYRAW</sequence>
<evidence type="ECO:0000313" key="2">
    <source>
        <dbReference type="EMBL" id="MCV2877786.1"/>
    </source>
</evidence>
<dbReference type="EMBL" id="JAOWKW010000002">
    <property type="protein sequence ID" value="MCV2877786.1"/>
    <property type="molecule type" value="Genomic_DNA"/>
</dbReference>
<organism evidence="2 3">
    <name type="scientific">Sedimentimonas flavescens</name>
    <dbReference type="NCBI Taxonomy" id="2851012"/>
    <lineage>
        <taxon>Bacteria</taxon>
        <taxon>Pseudomonadati</taxon>
        <taxon>Pseudomonadota</taxon>
        <taxon>Alphaproteobacteria</taxon>
        <taxon>Rhodobacterales</taxon>
        <taxon>Rhodobacter group</taxon>
        <taxon>Sedimentimonas</taxon>
    </lineage>
</organism>
<protein>
    <submittedName>
        <fullName evidence="2">Uncharacterized protein</fullName>
    </submittedName>
</protein>
<dbReference type="Proteomes" id="UP001526166">
    <property type="component" value="Unassembled WGS sequence"/>
</dbReference>
<dbReference type="RefSeq" id="WP_263847052.1">
    <property type="nucleotide sequence ID" value="NZ_JAOWKW010000002.1"/>
</dbReference>
<keyword evidence="1" id="KW-0812">Transmembrane</keyword>
<keyword evidence="1" id="KW-0472">Membrane</keyword>
<evidence type="ECO:0000313" key="3">
    <source>
        <dbReference type="Proteomes" id="UP001526166"/>
    </source>
</evidence>
<evidence type="ECO:0000256" key="1">
    <source>
        <dbReference type="SAM" id="Phobius"/>
    </source>
</evidence>
<reference evidence="2 3" key="1">
    <citation type="submission" date="2022-10" db="EMBL/GenBank/DDBJ databases">
        <title>Sinirhodobacter sp. nov., isolated from ocean surface sediments.</title>
        <authorList>
            <person name="He W."/>
            <person name="Wang L."/>
            <person name="Zhang D.-F."/>
        </authorList>
    </citation>
    <scope>NUCLEOTIDE SEQUENCE [LARGE SCALE GENOMIC DNA]</scope>
    <source>
        <strain evidence="2 3">WL0115</strain>
    </source>
</reference>
<keyword evidence="1" id="KW-1133">Transmembrane helix</keyword>